<evidence type="ECO:0000313" key="1">
    <source>
        <dbReference type="EMBL" id="KAK3890225.1"/>
    </source>
</evidence>
<dbReference type="AlphaFoldDB" id="A0AAE1GE66"/>
<evidence type="ECO:0000313" key="2">
    <source>
        <dbReference type="Proteomes" id="UP001286313"/>
    </source>
</evidence>
<reference evidence="1" key="1">
    <citation type="submission" date="2023-10" db="EMBL/GenBank/DDBJ databases">
        <title>Genome assemblies of two species of porcelain crab, Petrolisthes cinctipes and Petrolisthes manimaculis (Anomura: Porcellanidae).</title>
        <authorList>
            <person name="Angst P."/>
        </authorList>
    </citation>
    <scope>NUCLEOTIDE SEQUENCE</scope>
    <source>
        <strain evidence="1">PB745_01</strain>
        <tissue evidence="1">Gill</tissue>
    </source>
</reference>
<dbReference type="EMBL" id="JAWQEG010000432">
    <property type="protein sequence ID" value="KAK3890225.1"/>
    <property type="molecule type" value="Genomic_DNA"/>
</dbReference>
<gene>
    <name evidence="1" type="ORF">Pcinc_005760</name>
</gene>
<sequence length="173" mass="18751">MTTVMEGVGAMTTHNLREAARNFAEARLASRQAAAKSAPEMAQRGVVRASPLSPVLFDQAATDSVFSSLPATAPREGPVRGCLTGWSAAWPSHGWAARVIRQGLSWPWISVPPLRLPPASTKVSLSVVPHVLEMREKGIVERATGRVFLSRLFTVPKKDQGKTRLVMDLSKLN</sequence>
<organism evidence="1 2">
    <name type="scientific">Petrolisthes cinctipes</name>
    <name type="common">Flat porcelain crab</name>
    <dbReference type="NCBI Taxonomy" id="88211"/>
    <lineage>
        <taxon>Eukaryota</taxon>
        <taxon>Metazoa</taxon>
        <taxon>Ecdysozoa</taxon>
        <taxon>Arthropoda</taxon>
        <taxon>Crustacea</taxon>
        <taxon>Multicrustacea</taxon>
        <taxon>Malacostraca</taxon>
        <taxon>Eumalacostraca</taxon>
        <taxon>Eucarida</taxon>
        <taxon>Decapoda</taxon>
        <taxon>Pleocyemata</taxon>
        <taxon>Anomura</taxon>
        <taxon>Galatheoidea</taxon>
        <taxon>Porcellanidae</taxon>
        <taxon>Petrolisthes</taxon>
    </lineage>
</organism>
<protein>
    <submittedName>
        <fullName evidence="1">Uncharacterized protein</fullName>
    </submittedName>
</protein>
<proteinExistence type="predicted"/>
<comment type="caution">
    <text evidence="1">The sequence shown here is derived from an EMBL/GenBank/DDBJ whole genome shotgun (WGS) entry which is preliminary data.</text>
</comment>
<dbReference type="SUPFAM" id="SSF56672">
    <property type="entry name" value="DNA/RNA polymerases"/>
    <property type="match status" value="1"/>
</dbReference>
<dbReference type="InterPro" id="IPR043502">
    <property type="entry name" value="DNA/RNA_pol_sf"/>
</dbReference>
<keyword evidence="2" id="KW-1185">Reference proteome</keyword>
<accession>A0AAE1GE66</accession>
<dbReference type="GO" id="GO:0071897">
    <property type="term" value="P:DNA biosynthetic process"/>
    <property type="evidence" value="ECO:0007669"/>
    <property type="project" value="UniProtKB-ARBA"/>
</dbReference>
<dbReference type="Proteomes" id="UP001286313">
    <property type="component" value="Unassembled WGS sequence"/>
</dbReference>
<name>A0AAE1GE66_PETCI</name>
<dbReference type="Gene3D" id="3.10.10.10">
    <property type="entry name" value="HIV Type 1 Reverse Transcriptase, subunit A, domain 1"/>
    <property type="match status" value="1"/>
</dbReference>